<feature type="domain" description="Glucosamine/galactosamine-6-phosphate isomerase" evidence="8">
    <location>
        <begin position="8"/>
        <end position="221"/>
    </location>
</feature>
<name>A0A1I4B4Q8_9RHOB</name>
<accession>A0A1I4B4Q8</accession>
<comment type="similarity">
    <text evidence="4 7">Belongs to the glucosamine/galactosamine-6-phosphate isomerase family. 6-phosphogluconolactonase subfamily.</text>
</comment>
<dbReference type="PANTHER" id="PTHR11054">
    <property type="entry name" value="6-PHOSPHOGLUCONOLACTONASE"/>
    <property type="match status" value="1"/>
</dbReference>
<dbReference type="InterPro" id="IPR039104">
    <property type="entry name" value="6PGL"/>
</dbReference>
<dbReference type="SUPFAM" id="SSF100950">
    <property type="entry name" value="NagB/RpiA/CoA transferase-like"/>
    <property type="match status" value="1"/>
</dbReference>
<dbReference type="Pfam" id="PF01182">
    <property type="entry name" value="Glucosamine_iso"/>
    <property type="match status" value="1"/>
</dbReference>
<dbReference type="InterPro" id="IPR037171">
    <property type="entry name" value="NagB/RpiA_transferase-like"/>
</dbReference>
<organism evidence="9 10">
    <name type="scientific">Shimia haliotis</name>
    <dbReference type="NCBI Taxonomy" id="1280847"/>
    <lineage>
        <taxon>Bacteria</taxon>
        <taxon>Pseudomonadati</taxon>
        <taxon>Pseudomonadota</taxon>
        <taxon>Alphaproteobacteria</taxon>
        <taxon>Rhodobacterales</taxon>
        <taxon>Roseobacteraceae</taxon>
    </lineage>
</organism>
<evidence type="ECO:0000256" key="3">
    <source>
        <dbReference type="ARBA" id="ARBA00004961"/>
    </source>
</evidence>
<dbReference type="InterPro" id="IPR006148">
    <property type="entry name" value="Glc/Gal-6P_isomerase"/>
</dbReference>
<dbReference type="PANTHER" id="PTHR11054:SF0">
    <property type="entry name" value="6-PHOSPHOGLUCONOLACTONASE"/>
    <property type="match status" value="1"/>
</dbReference>
<evidence type="ECO:0000256" key="7">
    <source>
        <dbReference type="RuleBase" id="RU365095"/>
    </source>
</evidence>
<dbReference type="GO" id="GO:0005975">
    <property type="term" value="P:carbohydrate metabolic process"/>
    <property type="evidence" value="ECO:0007669"/>
    <property type="project" value="UniProtKB-UniRule"/>
</dbReference>
<dbReference type="RefSeq" id="WP_093320397.1">
    <property type="nucleotide sequence ID" value="NZ_FOSZ01000001.1"/>
</dbReference>
<dbReference type="OrthoDB" id="9810967at2"/>
<comment type="catalytic activity">
    <reaction evidence="1 7">
        <text>6-phospho-D-glucono-1,5-lactone + H2O = 6-phospho-D-gluconate + H(+)</text>
        <dbReference type="Rhea" id="RHEA:12556"/>
        <dbReference type="ChEBI" id="CHEBI:15377"/>
        <dbReference type="ChEBI" id="CHEBI:15378"/>
        <dbReference type="ChEBI" id="CHEBI:57955"/>
        <dbReference type="ChEBI" id="CHEBI:58759"/>
        <dbReference type="EC" id="3.1.1.31"/>
    </reaction>
</comment>
<comment type="function">
    <text evidence="2 7">Hydrolysis of 6-phosphogluconolactone to 6-phosphogluconate.</text>
</comment>
<dbReference type="AlphaFoldDB" id="A0A1I4B4Q8"/>
<sequence>MNFIEYPDADIMMMDLANVLAEDLTDALHSKDRVTFAVPGGTTPGPVFDALSAVDLPWDRVNVMLTDERWVPEDHERSNTALVKARLITNRALGARFLPFYAPAEQPEEVLADVEAALLGAMPVDVVVLGMGADMHTASLFPDSDGLENALAADAPVLVPVRKPDLPDVRITLSARVLDSALRKHVLIKGDDKKAALEKAHGLSRREAPIKAVLDGADVHWAKE</sequence>
<dbReference type="CDD" id="cd01400">
    <property type="entry name" value="6PGL"/>
    <property type="match status" value="1"/>
</dbReference>
<dbReference type="EC" id="3.1.1.31" evidence="5 7"/>
<dbReference type="InterPro" id="IPR005900">
    <property type="entry name" value="6-phosphogluconolactonase_DevB"/>
</dbReference>
<evidence type="ECO:0000256" key="4">
    <source>
        <dbReference type="ARBA" id="ARBA00010662"/>
    </source>
</evidence>
<dbReference type="Proteomes" id="UP000198851">
    <property type="component" value="Unassembled WGS sequence"/>
</dbReference>
<protein>
    <recommendedName>
        <fullName evidence="6 7">6-phosphogluconolactonase</fullName>
        <shortName evidence="7">6PGL</shortName>
        <ecNumber evidence="5 7">3.1.1.31</ecNumber>
    </recommendedName>
</protein>
<dbReference type="NCBIfam" id="TIGR01198">
    <property type="entry name" value="pgl"/>
    <property type="match status" value="1"/>
</dbReference>
<evidence type="ECO:0000256" key="2">
    <source>
        <dbReference type="ARBA" id="ARBA00002681"/>
    </source>
</evidence>
<evidence type="ECO:0000256" key="5">
    <source>
        <dbReference type="ARBA" id="ARBA00013198"/>
    </source>
</evidence>
<dbReference type="STRING" id="1280847.SAMN04488036_101756"/>
<evidence type="ECO:0000256" key="1">
    <source>
        <dbReference type="ARBA" id="ARBA00000832"/>
    </source>
</evidence>
<comment type="pathway">
    <text evidence="3 7">Carbohydrate degradation; pentose phosphate pathway; D-ribulose 5-phosphate from D-glucose 6-phosphate (oxidative stage): step 2/3.</text>
</comment>
<dbReference type="Gene3D" id="3.40.50.1360">
    <property type="match status" value="1"/>
</dbReference>
<proteinExistence type="inferred from homology"/>
<keyword evidence="7" id="KW-0378">Hydrolase</keyword>
<evidence type="ECO:0000313" key="9">
    <source>
        <dbReference type="EMBL" id="SFK62899.1"/>
    </source>
</evidence>
<reference evidence="10" key="1">
    <citation type="submission" date="2016-10" db="EMBL/GenBank/DDBJ databases">
        <authorList>
            <person name="Varghese N."/>
            <person name="Submissions S."/>
        </authorList>
    </citation>
    <scope>NUCLEOTIDE SEQUENCE [LARGE SCALE GENOMIC DNA]</scope>
    <source>
        <strain evidence="10">DSM 28453</strain>
    </source>
</reference>
<evidence type="ECO:0000256" key="6">
    <source>
        <dbReference type="ARBA" id="ARBA00020337"/>
    </source>
</evidence>
<dbReference type="EMBL" id="FOSZ01000001">
    <property type="protein sequence ID" value="SFK62899.1"/>
    <property type="molecule type" value="Genomic_DNA"/>
</dbReference>
<gene>
    <name evidence="7" type="primary">pgl</name>
    <name evidence="9" type="ORF">SAMN04488036_101756</name>
</gene>
<keyword evidence="10" id="KW-1185">Reference proteome</keyword>
<dbReference type="GO" id="GO:0006098">
    <property type="term" value="P:pentose-phosphate shunt"/>
    <property type="evidence" value="ECO:0007669"/>
    <property type="project" value="UniProtKB-UniPathway"/>
</dbReference>
<evidence type="ECO:0000313" key="10">
    <source>
        <dbReference type="Proteomes" id="UP000198851"/>
    </source>
</evidence>
<dbReference type="GO" id="GO:0017057">
    <property type="term" value="F:6-phosphogluconolactonase activity"/>
    <property type="evidence" value="ECO:0007669"/>
    <property type="project" value="UniProtKB-UniRule"/>
</dbReference>
<dbReference type="UniPathway" id="UPA00115">
    <property type="reaction ID" value="UER00409"/>
</dbReference>
<evidence type="ECO:0000259" key="8">
    <source>
        <dbReference type="Pfam" id="PF01182"/>
    </source>
</evidence>